<organism evidence="1 2">
    <name type="scientific">Paenibacillus polymyxa</name>
    <name type="common">Bacillus polymyxa</name>
    <dbReference type="NCBI Taxonomy" id="1406"/>
    <lineage>
        <taxon>Bacteria</taxon>
        <taxon>Bacillati</taxon>
        <taxon>Bacillota</taxon>
        <taxon>Bacilli</taxon>
        <taxon>Bacillales</taxon>
        <taxon>Paenibacillaceae</taxon>
        <taxon>Paenibacillus</taxon>
    </lineage>
</organism>
<name>A0A378XWG9_PAEPO</name>
<reference evidence="1 2" key="1">
    <citation type="submission" date="2018-06" db="EMBL/GenBank/DDBJ databases">
        <authorList>
            <consortium name="Pathogen Informatics"/>
            <person name="Doyle S."/>
        </authorList>
    </citation>
    <scope>NUCLEOTIDE SEQUENCE [LARGE SCALE GENOMIC DNA]</scope>
    <source>
        <strain evidence="1 2">NCTC10343</strain>
    </source>
</reference>
<evidence type="ECO:0000313" key="1">
    <source>
        <dbReference type="EMBL" id="SUA67269.1"/>
    </source>
</evidence>
<dbReference type="Gene3D" id="3.30.460.40">
    <property type="match status" value="1"/>
</dbReference>
<dbReference type="GeneID" id="93350031"/>
<dbReference type="RefSeq" id="WP_019686431.1">
    <property type="nucleotide sequence ID" value="NZ_CP036496.1"/>
</dbReference>
<dbReference type="EMBL" id="UGSC01000001">
    <property type="protein sequence ID" value="SUA67269.1"/>
    <property type="molecule type" value="Genomic_DNA"/>
</dbReference>
<evidence type="ECO:0008006" key="3">
    <source>
        <dbReference type="Google" id="ProtNLM"/>
    </source>
</evidence>
<dbReference type="AlphaFoldDB" id="A0A378XWG9"/>
<dbReference type="Pfam" id="PF14907">
    <property type="entry name" value="NTP_transf_5"/>
    <property type="match status" value="1"/>
</dbReference>
<dbReference type="InterPro" id="IPR039498">
    <property type="entry name" value="NTP_transf_5"/>
</dbReference>
<sequence length="508" mass="56440">MTTKSILELANWNEDQELTLLLSLLRKDVNLWQNTMTASQLQEIDWSRLLRLTEHHRVIPTVYLQLKTLNHPFIPAELLRNLQAQYHRNTLRMLHLQAEAERLTRLLTAHGIRVLMLKGPALAQQLYGDVSLRTSKDIDLLIAPNDMDEAEHWMKEAGYASKSGEARVLGSWKWKDHHASFLQPQKRVEVELHWRLHPDGGREPSFDELWDCRQMDKAPAVRASQMAPATSADSRNVTTSCMYTLGSEHQFLYLSAHGARHGWFRLRWLVDIDRLAVRAVDWGALLPQMRRYGGLPAGGQAWALAAALFGTPIPEPMRPISATRQAHRLALSALAFMQASVPAPYPVANGAGTGRLVQPELLPNVALTESMNTAPSDGGISANGTSGEAVLYAVSSAAGISKDASSILGDPVNTVNTAVSSLAKPVGAATVASSPAIAGATTTAFTPQPVSRAYLLSLKEPRHRLWYLISRVFPSTRDSVICPLPRQLHFLYIPLRPFLWLKRRFSKH</sequence>
<accession>A0A378XWG9</accession>
<dbReference type="Proteomes" id="UP000254400">
    <property type="component" value="Unassembled WGS sequence"/>
</dbReference>
<gene>
    <name evidence="1" type="ORF">NCTC10343_01233</name>
</gene>
<evidence type="ECO:0000313" key="2">
    <source>
        <dbReference type="Proteomes" id="UP000254400"/>
    </source>
</evidence>
<protein>
    <recommendedName>
        <fullName evidence="3">Nucleotidyltransferase family protein</fullName>
    </recommendedName>
</protein>
<proteinExistence type="predicted"/>